<dbReference type="RefSeq" id="WP_073301619.1">
    <property type="nucleotide sequence ID" value="NZ_FRAW01000001.1"/>
</dbReference>
<sequence length="140" mass="14914">MPNRVPLLLFFSFYVKLQQAYISEAVAVGNWQIIGYKGPGENTKGTGTGGDKSSTTNFKYADGATYTNNTVALNTTEQVGFVVANQAKLNDCAAKTGDASSSNFNWKVTVKKSDSSEGDATFTATTNCTELTPNFGKIGK</sequence>
<dbReference type="Proteomes" id="UP000184275">
    <property type="component" value="Unassembled WGS sequence"/>
</dbReference>
<evidence type="ECO:0000313" key="1">
    <source>
        <dbReference type="EMBL" id="SHK09269.1"/>
    </source>
</evidence>
<proteinExistence type="predicted"/>
<gene>
    <name evidence="1" type="ORF">SAMN05720469_10144</name>
</gene>
<evidence type="ECO:0000313" key="2">
    <source>
        <dbReference type="Proteomes" id="UP000184275"/>
    </source>
</evidence>
<reference evidence="2" key="1">
    <citation type="submission" date="2016-11" db="EMBL/GenBank/DDBJ databases">
        <authorList>
            <person name="Varghese N."/>
            <person name="Submissions S."/>
        </authorList>
    </citation>
    <scope>NUCLEOTIDE SEQUENCE [LARGE SCALE GENOMIC DNA]</scope>
    <source>
        <strain evidence="2">UWOS</strain>
    </source>
</reference>
<dbReference type="AlphaFoldDB" id="A0A1M6PMS8"/>
<protein>
    <submittedName>
        <fullName evidence="1">Uncharacterized protein</fullName>
    </submittedName>
</protein>
<accession>A0A1M6PMS8</accession>
<dbReference type="EMBL" id="FRAW01000001">
    <property type="protein sequence ID" value="SHK09269.1"/>
    <property type="molecule type" value="Genomic_DNA"/>
</dbReference>
<name>A0A1M6PMS8_9BACT</name>
<keyword evidence="2" id="KW-1185">Reference proteome</keyword>
<organism evidence="1 2">
    <name type="scientific">Fibrobacter intestinalis</name>
    <dbReference type="NCBI Taxonomy" id="28122"/>
    <lineage>
        <taxon>Bacteria</taxon>
        <taxon>Pseudomonadati</taxon>
        <taxon>Fibrobacterota</taxon>
        <taxon>Fibrobacteria</taxon>
        <taxon>Fibrobacterales</taxon>
        <taxon>Fibrobacteraceae</taxon>
        <taxon>Fibrobacter</taxon>
    </lineage>
</organism>